<evidence type="ECO:0000313" key="2">
    <source>
        <dbReference type="EMBL" id="OXA63060.1"/>
    </source>
</evidence>
<dbReference type="EMBL" id="LNIX01000001">
    <property type="protein sequence ID" value="OXA63060.1"/>
    <property type="molecule type" value="Genomic_DNA"/>
</dbReference>
<keyword evidence="3" id="KW-1185">Reference proteome</keyword>
<evidence type="ECO:0000313" key="3">
    <source>
        <dbReference type="Proteomes" id="UP000198287"/>
    </source>
</evidence>
<gene>
    <name evidence="2" type="ORF">Fcan01_00482</name>
</gene>
<organism evidence="2 3">
    <name type="scientific">Folsomia candida</name>
    <name type="common">Springtail</name>
    <dbReference type="NCBI Taxonomy" id="158441"/>
    <lineage>
        <taxon>Eukaryota</taxon>
        <taxon>Metazoa</taxon>
        <taxon>Ecdysozoa</taxon>
        <taxon>Arthropoda</taxon>
        <taxon>Hexapoda</taxon>
        <taxon>Collembola</taxon>
        <taxon>Entomobryomorpha</taxon>
        <taxon>Isotomoidea</taxon>
        <taxon>Isotomidae</taxon>
        <taxon>Proisotominae</taxon>
        <taxon>Folsomia</taxon>
    </lineage>
</organism>
<keyword evidence="2" id="KW-0547">Nucleotide-binding</keyword>
<evidence type="ECO:0000256" key="1">
    <source>
        <dbReference type="SAM" id="SignalP"/>
    </source>
</evidence>
<sequence length="178" mass="20314">MRPQLNISILLLGLFLMASCNGLTHFEAKQLLDKAGIRIQSTTSCSNRANKLCTSLDGVRQETIDFLINFRKTTPRCRIIVSGGTEVGHGDQDGVDTHEGGYKLDLKLGWCINRFIKIGAKTDENPNFRFVENVEQTYPSNKKKYNAPLYRHKSGAYFLKQYNQWDVLYPQNPVPNWE</sequence>
<dbReference type="PROSITE" id="PS51257">
    <property type="entry name" value="PROKAR_LIPOPROTEIN"/>
    <property type="match status" value="1"/>
</dbReference>
<keyword evidence="2" id="KW-0378">Hydrolase</keyword>
<dbReference type="Proteomes" id="UP000198287">
    <property type="component" value="Unassembled WGS sequence"/>
</dbReference>
<feature type="chain" id="PRO_5013211708" evidence="1">
    <location>
        <begin position="23"/>
        <end position="178"/>
    </location>
</feature>
<accession>A0A226F112</accession>
<dbReference type="GO" id="GO:0004386">
    <property type="term" value="F:helicase activity"/>
    <property type="evidence" value="ECO:0007669"/>
    <property type="project" value="UniProtKB-KW"/>
</dbReference>
<comment type="caution">
    <text evidence="2">The sequence shown here is derived from an EMBL/GenBank/DDBJ whole genome shotgun (WGS) entry which is preliminary data.</text>
</comment>
<dbReference type="OrthoDB" id="3219649at2759"/>
<keyword evidence="2" id="KW-0067">ATP-binding</keyword>
<keyword evidence="1" id="KW-0732">Signal</keyword>
<keyword evidence="2" id="KW-0347">Helicase</keyword>
<dbReference type="AlphaFoldDB" id="A0A226F112"/>
<reference evidence="2 3" key="1">
    <citation type="submission" date="2015-12" db="EMBL/GenBank/DDBJ databases">
        <title>The genome of Folsomia candida.</title>
        <authorList>
            <person name="Faddeeva A."/>
            <person name="Derks M.F."/>
            <person name="Anvar Y."/>
            <person name="Smit S."/>
            <person name="Van Straalen N."/>
            <person name="Roelofs D."/>
        </authorList>
    </citation>
    <scope>NUCLEOTIDE SEQUENCE [LARGE SCALE GENOMIC DNA]</scope>
    <source>
        <strain evidence="2 3">VU population</strain>
        <tissue evidence="2">Whole body</tissue>
    </source>
</reference>
<protein>
    <submittedName>
        <fullName evidence="2">ATP-dependent DNA helicase 2 subunit 1</fullName>
    </submittedName>
</protein>
<feature type="signal peptide" evidence="1">
    <location>
        <begin position="1"/>
        <end position="22"/>
    </location>
</feature>
<proteinExistence type="predicted"/>
<name>A0A226F112_FOLCA</name>